<proteinExistence type="predicted"/>
<comment type="caution">
    <text evidence="1">The sequence shown here is derived from an EMBL/GenBank/DDBJ whole genome shotgun (WGS) entry which is preliminary data.</text>
</comment>
<reference evidence="2" key="1">
    <citation type="journal article" date="2019" name="Int. J. Syst. Evol. Microbiol.">
        <title>The Global Catalogue of Microorganisms (GCM) 10K type strain sequencing project: providing services to taxonomists for standard genome sequencing and annotation.</title>
        <authorList>
            <consortium name="The Broad Institute Genomics Platform"/>
            <consortium name="The Broad Institute Genome Sequencing Center for Infectious Disease"/>
            <person name="Wu L."/>
            <person name="Ma J."/>
        </authorList>
    </citation>
    <scope>NUCLEOTIDE SEQUENCE [LARGE SCALE GENOMIC DNA]</scope>
    <source>
        <strain evidence="2">JCM 15910</strain>
    </source>
</reference>
<evidence type="ECO:0000313" key="2">
    <source>
        <dbReference type="Proteomes" id="UP001500738"/>
    </source>
</evidence>
<gene>
    <name evidence="1" type="ORF">GCM10009115_06080</name>
</gene>
<organism evidence="1 2">
    <name type="scientific">Sphingopyxis soli</name>
    <dbReference type="NCBI Taxonomy" id="592051"/>
    <lineage>
        <taxon>Bacteria</taxon>
        <taxon>Pseudomonadati</taxon>
        <taxon>Pseudomonadota</taxon>
        <taxon>Alphaproteobacteria</taxon>
        <taxon>Sphingomonadales</taxon>
        <taxon>Sphingomonadaceae</taxon>
        <taxon>Sphingopyxis</taxon>
    </lineage>
</organism>
<keyword evidence="2" id="KW-1185">Reference proteome</keyword>
<dbReference type="Proteomes" id="UP001500738">
    <property type="component" value="Unassembled WGS sequence"/>
</dbReference>
<accession>A0ABP3XBG3</accession>
<name>A0ABP3XBG3_9SPHN</name>
<sequence>MATEALNASAAAWKAAIEKYRELSLSLSLNQAPANKADAIEIEIVKQEELLLGLEAPSLAAVLQKLEIIFETDLEKPDRDGAEKRLIIDDLCRLHDEAELLVG</sequence>
<protein>
    <submittedName>
        <fullName evidence="1">Uncharacterized protein</fullName>
    </submittedName>
</protein>
<evidence type="ECO:0000313" key="1">
    <source>
        <dbReference type="EMBL" id="GAA0861840.1"/>
    </source>
</evidence>
<dbReference type="RefSeq" id="WP_215353981.1">
    <property type="nucleotide sequence ID" value="NZ_BAAAFE010000003.1"/>
</dbReference>
<dbReference type="EMBL" id="BAAAFE010000003">
    <property type="protein sequence ID" value="GAA0861840.1"/>
    <property type="molecule type" value="Genomic_DNA"/>
</dbReference>